<dbReference type="EMBL" id="VSSQ01030028">
    <property type="protein sequence ID" value="MPM80399.1"/>
    <property type="molecule type" value="Genomic_DNA"/>
</dbReference>
<keyword evidence="1" id="KW-0472">Membrane</keyword>
<organism evidence="2">
    <name type="scientific">bioreactor metagenome</name>
    <dbReference type="NCBI Taxonomy" id="1076179"/>
    <lineage>
        <taxon>unclassified sequences</taxon>
        <taxon>metagenomes</taxon>
        <taxon>ecological metagenomes</taxon>
    </lineage>
</organism>
<feature type="transmembrane region" description="Helical" evidence="1">
    <location>
        <begin position="27"/>
        <end position="44"/>
    </location>
</feature>
<sequence length="52" mass="5408">MGVSSIVDLNLVGSDTISGGTFGPEDGLIATFVLISSIAIVFILDKKGYFTK</sequence>
<keyword evidence="1" id="KW-0812">Transmembrane</keyword>
<protein>
    <submittedName>
        <fullName evidence="2">Uncharacterized protein</fullName>
    </submittedName>
</protein>
<accession>A0A645CU30</accession>
<reference evidence="2" key="1">
    <citation type="submission" date="2019-08" db="EMBL/GenBank/DDBJ databases">
        <authorList>
            <person name="Kucharzyk K."/>
            <person name="Murdoch R.W."/>
            <person name="Higgins S."/>
            <person name="Loffler F."/>
        </authorList>
    </citation>
    <scope>NUCLEOTIDE SEQUENCE</scope>
</reference>
<comment type="caution">
    <text evidence="2">The sequence shown here is derived from an EMBL/GenBank/DDBJ whole genome shotgun (WGS) entry which is preliminary data.</text>
</comment>
<evidence type="ECO:0000313" key="2">
    <source>
        <dbReference type="EMBL" id="MPM80399.1"/>
    </source>
</evidence>
<evidence type="ECO:0000256" key="1">
    <source>
        <dbReference type="SAM" id="Phobius"/>
    </source>
</evidence>
<dbReference type="AlphaFoldDB" id="A0A645CU30"/>
<name>A0A645CU30_9ZZZZ</name>
<gene>
    <name evidence="2" type="ORF">SDC9_127446</name>
</gene>
<keyword evidence="1" id="KW-1133">Transmembrane helix</keyword>
<proteinExistence type="predicted"/>